<proteinExistence type="predicted"/>
<protein>
    <recommendedName>
        <fullName evidence="3">CHAT domain-containing protein</fullName>
    </recommendedName>
</protein>
<dbReference type="EMBL" id="PEYD01000059">
    <property type="protein sequence ID" value="PIS39225.1"/>
    <property type="molecule type" value="Genomic_DNA"/>
</dbReference>
<name>A0A2H0YL45_9BACT</name>
<evidence type="ECO:0000313" key="1">
    <source>
        <dbReference type="EMBL" id="PIS39225.1"/>
    </source>
</evidence>
<evidence type="ECO:0008006" key="3">
    <source>
        <dbReference type="Google" id="ProtNLM"/>
    </source>
</evidence>
<reference evidence="2" key="1">
    <citation type="submission" date="2017-09" db="EMBL/GenBank/DDBJ databases">
        <title>Depth-based differentiation of microbial function through sediment-hosted aquifers and enrichment of novel symbionts in the deep terrestrial subsurface.</title>
        <authorList>
            <person name="Probst A.J."/>
            <person name="Ladd B."/>
            <person name="Jarett J.K."/>
            <person name="Geller-Mcgrath D.E."/>
            <person name="Sieber C.M.K."/>
            <person name="Emerson J.B."/>
            <person name="Anantharaman K."/>
            <person name="Thomas B.C."/>
            <person name="Malmstrom R."/>
            <person name="Stieglmeier M."/>
            <person name="Klingl A."/>
            <person name="Woyke T."/>
            <person name="Ryan C.M."/>
            <person name="Banfield J.F."/>
        </authorList>
    </citation>
    <scope>NUCLEOTIDE SEQUENCE [LARGE SCALE GENOMIC DNA]</scope>
</reference>
<evidence type="ECO:0000313" key="2">
    <source>
        <dbReference type="Proteomes" id="UP000230088"/>
    </source>
</evidence>
<dbReference type="Proteomes" id="UP000230088">
    <property type="component" value="Unassembled WGS sequence"/>
</dbReference>
<gene>
    <name evidence="1" type="ORF">COT33_03045</name>
</gene>
<sequence>MGSTLLITRPEHDVTTRYLSKWSEKIIQEAKRKEKNIIDLFRSKANRNRIISTLGKRGPELVVLNGHGSEDCVMGHNNEIILRSGDREAFNSKIIFARSCKSARRLGQNAVNQGVTAYLGYKEDFWFKYNITKISRPLEDKTATLFLEPSNYLAIALLKGHPTGYANNKSKMLFRKNIEKLLIEGPLAEDYDTIRYLYWDMIHQVCLGSEDATF</sequence>
<organism evidence="1 2">
    <name type="scientific">Candidatus Nealsonbacteria bacterium CG08_land_8_20_14_0_20_38_20</name>
    <dbReference type="NCBI Taxonomy" id="1974705"/>
    <lineage>
        <taxon>Bacteria</taxon>
        <taxon>Candidatus Nealsoniibacteriota</taxon>
    </lineage>
</organism>
<dbReference type="AlphaFoldDB" id="A0A2H0YL45"/>
<comment type="caution">
    <text evidence="1">The sequence shown here is derived from an EMBL/GenBank/DDBJ whole genome shotgun (WGS) entry which is preliminary data.</text>
</comment>
<accession>A0A2H0YL45</accession>